<name>A0ABU8AUW3_9ACTN</name>
<accession>A0ABU8AUW3</accession>
<keyword evidence="3" id="KW-1185">Reference proteome</keyword>
<dbReference type="Proteomes" id="UP001310290">
    <property type="component" value="Unassembled WGS sequence"/>
</dbReference>
<gene>
    <name evidence="2" type="ORF">QBA35_27180</name>
</gene>
<sequence length="83" mass="8962">MRTSRPAAIASMRPEEWATTVTGPRTPLPLRSVHGLHLPPAGSRRSMTPPPALRARTWTLPSAPTPGGVDRRATLSAWTPRCS</sequence>
<evidence type="ECO:0000256" key="1">
    <source>
        <dbReference type="SAM" id="MobiDB-lite"/>
    </source>
</evidence>
<comment type="caution">
    <text evidence="2">The sequence shown here is derived from an EMBL/GenBank/DDBJ whole genome shotgun (WGS) entry which is preliminary data.</text>
</comment>
<feature type="region of interest" description="Disordered" evidence="1">
    <location>
        <begin position="1"/>
        <end position="83"/>
    </location>
</feature>
<organism evidence="2 3">
    <name type="scientific">Streptomyces bottropensis</name>
    <dbReference type="NCBI Taxonomy" id="42235"/>
    <lineage>
        <taxon>Bacteria</taxon>
        <taxon>Bacillati</taxon>
        <taxon>Actinomycetota</taxon>
        <taxon>Actinomycetes</taxon>
        <taxon>Kitasatosporales</taxon>
        <taxon>Streptomycetaceae</taxon>
        <taxon>Streptomyces</taxon>
    </lineage>
</organism>
<evidence type="ECO:0000313" key="3">
    <source>
        <dbReference type="Proteomes" id="UP001310290"/>
    </source>
</evidence>
<proteinExistence type="predicted"/>
<dbReference type="RefSeq" id="WP_334660106.1">
    <property type="nucleotide sequence ID" value="NZ_JARULZ010000002.1"/>
</dbReference>
<protein>
    <submittedName>
        <fullName evidence="2">Uncharacterized protein</fullName>
    </submittedName>
</protein>
<evidence type="ECO:0000313" key="2">
    <source>
        <dbReference type="EMBL" id="MEH0636963.1"/>
    </source>
</evidence>
<dbReference type="EMBL" id="JARULZ010000002">
    <property type="protein sequence ID" value="MEH0636963.1"/>
    <property type="molecule type" value="Genomic_DNA"/>
</dbReference>
<reference evidence="2" key="1">
    <citation type="submission" date="2023-04" db="EMBL/GenBank/DDBJ databases">
        <title>Genomic diversity of scab-causing Streptomyces spp. in the province of Quebec, Canada.</title>
        <authorList>
            <person name="Biessy A."/>
            <person name="Cadieux M."/>
            <person name="Ciotola M."/>
            <person name="Filion M."/>
        </authorList>
    </citation>
    <scope>NUCLEOTIDE SEQUENCE</scope>
    <source>
        <strain evidence="2">B21-115</strain>
    </source>
</reference>